<dbReference type="AlphaFoldDB" id="A0AAN8FHU5"/>
<proteinExistence type="predicted"/>
<protein>
    <submittedName>
        <fullName evidence="2">Uncharacterized protein</fullName>
    </submittedName>
</protein>
<dbReference type="EMBL" id="WIXE01008813">
    <property type="protein sequence ID" value="KAK5978971.1"/>
    <property type="molecule type" value="Genomic_DNA"/>
</dbReference>
<keyword evidence="3" id="KW-1185">Reference proteome</keyword>
<accession>A0AAN8FHU5</accession>
<feature type="compositionally biased region" description="Polar residues" evidence="1">
    <location>
        <begin position="106"/>
        <end position="117"/>
    </location>
</feature>
<sequence>MNREGDIPKYTAIMKASTPKHEGQNRNANMENVRMRNRDEPYRERDAAKRGSGPPYVRYGLGIGAIPLYDQPPDENMDGNEFVNSEHMRPGQHPIVQVQVKRKPNAQGSITSHQYNDSDYGDDWGDETRIVHRVDN</sequence>
<evidence type="ECO:0000313" key="3">
    <source>
        <dbReference type="Proteomes" id="UP001331761"/>
    </source>
</evidence>
<gene>
    <name evidence="2" type="ORF">GCK32_017801</name>
</gene>
<feature type="non-terminal residue" evidence="2">
    <location>
        <position position="136"/>
    </location>
</feature>
<reference evidence="2 3" key="1">
    <citation type="submission" date="2019-10" db="EMBL/GenBank/DDBJ databases">
        <title>Assembly and Annotation for the nematode Trichostrongylus colubriformis.</title>
        <authorList>
            <person name="Martin J."/>
        </authorList>
    </citation>
    <scope>NUCLEOTIDE SEQUENCE [LARGE SCALE GENOMIC DNA]</scope>
    <source>
        <strain evidence="2">G859</strain>
        <tissue evidence="2">Whole worm</tissue>
    </source>
</reference>
<feature type="region of interest" description="Disordered" evidence="1">
    <location>
        <begin position="1"/>
        <end position="56"/>
    </location>
</feature>
<comment type="caution">
    <text evidence="2">The sequence shown here is derived from an EMBL/GenBank/DDBJ whole genome shotgun (WGS) entry which is preliminary data.</text>
</comment>
<name>A0AAN8FHU5_TRICO</name>
<feature type="compositionally biased region" description="Basic and acidic residues" evidence="1">
    <location>
        <begin position="33"/>
        <end position="49"/>
    </location>
</feature>
<organism evidence="2 3">
    <name type="scientific">Trichostrongylus colubriformis</name>
    <name type="common">Black scour worm</name>
    <dbReference type="NCBI Taxonomy" id="6319"/>
    <lineage>
        <taxon>Eukaryota</taxon>
        <taxon>Metazoa</taxon>
        <taxon>Ecdysozoa</taxon>
        <taxon>Nematoda</taxon>
        <taxon>Chromadorea</taxon>
        <taxon>Rhabditida</taxon>
        <taxon>Rhabditina</taxon>
        <taxon>Rhabditomorpha</taxon>
        <taxon>Strongyloidea</taxon>
        <taxon>Trichostrongylidae</taxon>
        <taxon>Trichostrongylus</taxon>
    </lineage>
</organism>
<evidence type="ECO:0000313" key="2">
    <source>
        <dbReference type="EMBL" id="KAK5978971.1"/>
    </source>
</evidence>
<dbReference type="Proteomes" id="UP001331761">
    <property type="component" value="Unassembled WGS sequence"/>
</dbReference>
<feature type="region of interest" description="Disordered" evidence="1">
    <location>
        <begin position="103"/>
        <end position="127"/>
    </location>
</feature>
<evidence type="ECO:0000256" key="1">
    <source>
        <dbReference type="SAM" id="MobiDB-lite"/>
    </source>
</evidence>